<dbReference type="EMBL" id="FUXE01000001">
    <property type="protein sequence ID" value="SJZ45023.1"/>
    <property type="molecule type" value="Genomic_DNA"/>
</dbReference>
<dbReference type="PANTHER" id="PTHR10434:SF9">
    <property type="entry name" value="PHOSPHOLIPID_GLYCEROL ACYLTRANSFERASE DOMAIN-CONTAINING PROTEIN"/>
    <property type="match status" value="1"/>
</dbReference>
<dbReference type="Pfam" id="PF01553">
    <property type="entry name" value="Acyltransferase"/>
    <property type="match status" value="1"/>
</dbReference>
<gene>
    <name evidence="5" type="ORF">SAMN02745171_00161</name>
</gene>
<dbReference type="SMART" id="SM00563">
    <property type="entry name" value="PlsC"/>
    <property type="match status" value="1"/>
</dbReference>
<evidence type="ECO:0000313" key="5">
    <source>
        <dbReference type="EMBL" id="SJZ45023.1"/>
    </source>
</evidence>
<dbReference type="STRING" id="29524.SAMN02745171_00161"/>
<dbReference type="InterPro" id="IPR002123">
    <property type="entry name" value="Plipid/glycerol_acylTrfase"/>
</dbReference>
<proteinExistence type="predicted"/>
<dbReference type="Proteomes" id="UP000190121">
    <property type="component" value="Unassembled WGS sequence"/>
</dbReference>
<comment type="pathway">
    <text evidence="1">Lipid metabolism.</text>
</comment>
<evidence type="ECO:0000256" key="1">
    <source>
        <dbReference type="ARBA" id="ARBA00005189"/>
    </source>
</evidence>
<feature type="domain" description="Phospholipid/glycerol acyltransferase" evidence="4">
    <location>
        <begin position="27"/>
        <end position="139"/>
    </location>
</feature>
<keyword evidence="6" id="KW-1185">Reference proteome</keyword>
<reference evidence="6" key="1">
    <citation type="submission" date="2017-02" db="EMBL/GenBank/DDBJ databases">
        <authorList>
            <person name="Varghese N."/>
            <person name="Submissions S."/>
        </authorList>
    </citation>
    <scope>NUCLEOTIDE SEQUENCE [LARGE SCALE GENOMIC DNA]</scope>
    <source>
        <strain evidence="6">ATCC 51356</strain>
    </source>
</reference>
<keyword evidence="2 5" id="KW-0808">Transferase</keyword>
<accession>A0A1T4KRM2</accession>
<dbReference type="GO" id="GO:0003841">
    <property type="term" value="F:1-acylglycerol-3-phosphate O-acyltransferase activity"/>
    <property type="evidence" value="ECO:0007669"/>
    <property type="project" value="TreeGrafter"/>
</dbReference>
<keyword evidence="3 5" id="KW-0012">Acyltransferase</keyword>
<evidence type="ECO:0000259" key="4">
    <source>
        <dbReference type="SMART" id="SM00563"/>
    </source>
</evidence>
<evidence type="ECO:0000256" key="3">
    <source>
        <dbReference type="ARBA" id="ARBA00023315"/>
    </source>
</evidence>
<dbReference type="AlphaFoldDB" id="A0A1T4KRM2"/>
<sequence length="185" mass="20991">MNFIAKGLLRIMGWKLIFPPDNPKKSVICVAPHTSNADFFVGKLYYSSIGRKASFMMKKELFFFPLGFFLKAVGGIPIDRSRKGEVVNTMVSLFQKRDVFSVAITPEGTRKPVEVWKSGFYRIALQAGVPIQLARIDFAQKEVGIFATFYPTGNEEADVCYIRSLYSSKQAKYPQNFIEYTNNND</sequence>
<dbReference type="GO" id="GO:0006654">
    <property type="term" value="P:phosphatidic acid biosynthetic process"/>
    <property type="evidence" value="ECO:0007669"/>
    <property type="project" value="TreeGrafter"/>
</dbReference>
<evidence type="ECO:0000256" key="2">
    <source>
        <dbReference type="ARBA" id="ARBA00022679"/>
    </source>
</evidence>
<dbReference type="SUPFAM" id="SSF69593">
    <property type="entry name" value="Glycerol-3-phosphate (1)-acyltransferase"/>
    <property type="match status" value="1"/>
</dbReference>
<protein>
    <submittedName>
        <fullName evidence="5">1-acyl-sn-glycerol-3-phosphate acyltransferases</fullName>
    </submittedName>
</protein>
<organism evidence="5 6">
    <name type="scientific">Porphyromonas circumdentaria</name>
    <dbReference type="NCBI Taxonomy" id="29524"/>
    <lineage>
        <taxon>Bacteria</taxon>
        <taxon>Pseudomonadati</taxon>
        <taxon>Bacteroidota</taxon>
        <taxon>Bacteroidia</taxon>
        <taxon>Bacteroidales</taxon>
        <taxon>Porphyromonadaceae</taxon>
        <taxon>Porphyromonas</taxon>
    </lineage>
</organism>
<name>A0A1T4KRM2_9PORP</name>
<evidence type="ECO:0000313" key="6">
    <source>
        <dbReference type="Proteomes" id="UP000190121"/>
    </source>
</evidence>
<dbReference type="PANTHER" id="PTHR10434">
    <property type="entry name" value="1-ACYL-SN-GLYCEROL-3-PHOSPHATE ACYLTRANSFERASE"/>
    <property type="match status" value="1"/>
</dbReference>